<evidence type="ECO:0000313" key="4">
    <source>
        <dbReference type="Proteomes" id="UP001549257"/>
    </source>
</evidence>
<evidence type="ECO:0000256" key="1">
    <source>
        <dbReference type="SAM" id="MobiDB-lite"/>
    </source>
</evidence>
<feature type="region of interest" description="Disordered" evidence="1">
    <location>
        <begin position="77"/>
        <end position="106"/>
    </location>
</feature>
<dbReference type="InterPro" id="IPR041657">
    <property type="entry name" value="HTH_17"/>
</dbReference>
<feature type="compositionally biased region" description="Basic and acidic residues" evidence="1">
    <location>
        <begin position="90"/>
        <end position="106"/>
    </location>
</feature>
<gene>
    <name evidence="3" type="ORF">ABIE21_002995</name>
</gene>
<reference evidence="3 4" key="1">
    <citation type="submission" date="2024-06" db="EMBL/GenBank/DDBJ databases">
        <title>Sorghum-associated microbial communities from plants grown in Nebraska, USA.</title>
        <authorList>
            <person name="Schachtman D."/>
        </authorList>
    </citation>
    <scope>NUCLEOTIDE SEQUENCE [LARGE SCALE GENOMIC DNA]</scope>
    <source>
        <strain evidence="3 4">2857</strain>
    </source>
</reference>
<dbReference type="RefSeq" id="WP_354025641.1">
    <property type="nucleotide sequence ID" value="NZ_JBEPSJ010000004.1"/>
</dbReference>
<accession>A0ABV2QQY4</accession>
<dbReference type="EMBL" id="JBEPSJ010000004">
    <property type="protein sequence ID" value="MET4583469.1"/>
    <property type="molecule type" value="Genomic_DNA"/>
</dbReference>
<evidence type="ECO:0000259" key="2">
    <source>
        <dbReference type="Pfam" id="PF12728"/>
    </source>
</evidence>
<protein>
    <submittedName>
        <fullName evidence="3">Excisionase family DNA binding protein</fullName>
    </submittedName>
</protein>
<sequence>MDQTDAASLGRFLTLAETAEVLNVSLNQAYILVRSGELPAIKIGGKGQWRVERDVLESYIEAKYEESRRLSLWNQSDYGNIPELAGPAYERGDRRGPDDQSRTSRS</sequence>
<evidence type="ECO:0000313" key="3">
    <source>
        <dbReference type="EMBL" id="MET4583469.1"/>
    </source>
</evidence>
<keyword evidence="4" id="KW-1185">Reference proteome</keyword>
<name>A0ABV2QQY4_9MICO</name>
<dbReference type="InterPro" id="IPR010093">
    <property type="entry name" value="SinI_DNA-bd"/>
</dbReference>
<dbReference type="Proteomes" id="UP001549257">
    <property type="component" value="Unassembled WGS sequence"/>
</dbReference>
<dbReference type="NCBIfam" id="TIGR01764">
    <property type="entry name" value="excise"/>
    <property type="match status" value="1"/>
</dbReference>
<comment type="caution">
    <text evidence="3">The sequence shown here is derived from an EMBL/GenBank/DDBJ whole genome shotgun (WGS) entry which is preliminary data.</text>
</comment>
<dbReference type="Pfam" id="PF12728">
    <property type="entry name" value="HTH_17"/>
    <property type="match status" value="1"/>
</dbReference>
<organism evidence="3 4">
    <name type="scientific">Conyzicola nivalis</name>
    <dbReference type="NCBI Taxonomy" id="1477021"/>
    <lineage>
        <taxon>Bacteria</taxon>
        <taxon>Bacillati</taxon>
        <taxon>Actinomycetota</taxon>
        <taxon>Actinomycetes</taxon>
        <taxon>Micrococcales</taxon>
        <taxon>Microbacteriaceae</taxon>
        <taxon>Conyzicola</taxon>
    </lineage>
</organism>
<feature type="domain" description="Helix-turn-helix" evidence="2">
    <location>
        <begin position="12"/>
        <end position="63"/>
    </location>
</feature>
<proteinExistence type="predicted"/>